<dbReference type="GeneID" id="42060523"/>
<dbReference type="AlphaFoldDB" id="A0A1L7VXJ6"/>
<dbReference type="EMBL" id="FJOF01000009">
    <property type="protein sequence ID" value="CZR45158.1"/>
    <property type="molecule type" value="Genomic_DNA"/>
</dbReference>
<dbReference type="InterPro" id="IPR035994">
    <property type="entry name" value="Nucleoside_phosphorylase_sf"/>
</dbReference>
<sequence length="126" mass="13389">MDPGIPNRPTRRDDFEVAIICALTLEADAVITLFDHHWEGDGFSYGKARGDTNAYSIGVIGQHNVVLAHLPGMGKVSAGNIAAFCRMSFPNIKLALLVGVCGGSPYYNNGKSQIRLGDVVVSTGIV</sequence>
<name>A0A1L7VXJ6_FUSPR</name>
<dbReference type="VEuPathDB" id="FungiDB:FPRO_15667"/>
<dbReference type="PANTHER" id="PTHR46082:SF6">
    <property type="entry name" value="AAA+ ATPASE DOMAIN-CONTAINING PROTEIN-RELATED"/>
    <property type="match status" value="1"/>
</dbReference>
<proteinExistence type="predicted"/>
<evidence type="ECO:0000313" key="2">
    <source>
        <dbReference type="EMBL" id="CZR45158.1"/>
    </source>
</evidence>
<feature type="domain" description="Nucleoside phosphorylase" evidence="1">
    <location>
        <begin position="17"/>
        <end position="125"/>
    </location>
</feature>
<gene>
    <name evidence="2" type="ORF">FPRO_15667</name>
</gene>
<organism evidence="2 3">
    <name type="scientific">Fusarium proliferatum (strain ET1)</name>
    <name type="common">Orchid endophyte fungus</name>
    <dbReference type="NCBI Taxonomy" id="1227346"/>
    <lineage>
        <taxon>Eukaryota</taxon>
        <taxon>Fungi</taxon>
        <taxon>Dikarya</taxon>
        <taxon>Ascomycota</taxon>
        <taxon>Pezizomycotina</taxon>
        <taxon>Sordariomycetes</taxon>
        <taxon>Hypocreomycetidae</taxon>
        <taxon>Hypocreales</taxon>
        <taxon>Nectriaceae</taxon>
        <taxon>Fusarium</taxon>
        <taxon>Fusarium fujikuroi species complex</taxon>
    </lineage>
</organism>
<evidence type="ECO:0000259" key="1">
    <source>
        <dbReference type="Pfam" id="PF01048"/>
    </source>
</evidence>
<dbReference type="Pfam" id="PF01048">
    <property type="entry name" value="PNP_UDP_1"/>
    <property type="match status" value="1"/>
</dbReference>
<protein>
    <recommendedName>
        <fullName evidence="1">Nucleoside phosphorylase domain-containing protein</fullName>
    </recommendedName>
</protein>
<dbReference type="InterPro" id="IPR053137">
    <property type="entry name" value="NLR-like"/>
</dbReference>
<keyword evidence="3" id="KW-1185">Reference proteome</keyword>
<dbReference type="InterPro" id="IPR000845">
    <property type="entry name" value="Nucleoside_phosphorylase_d"/>
</dbReference>
<dbReference type="PANTHER" id="PTHR46082">
    <property type="entry name" value="ATP/GTP-BINDING PROTEIN-RELATED"/>
    <property type="match status" value="1"/>
</dbReference>
<dbReference type="Proteomes" id="UP000183971">
    <property type="component" value="Unassembled WGS sequence"/>
</dbReference>
<dbReference type="Gene3D" id="3.40.50.1580">
    <property type="entry name" value="Nucleoside phosphorylase domain"/>
    <property type="match status" value="1"/>
</dbReference>
<evidence type="ECO:0000313" key="3">
    <source>
        <dbReference type="Proteomes" id="UP000183971"/>
    </source>
</evidence>
<comment type="caution">
    <text evidence="2">The sequence shown here is derived from an EMBL/GenBank/DDBJ whole genome shotgun (WGS) entry which is preliminary data.</text>
</comment>
<dbReference type="GO" id="GO:0003824">
    <property type="term" value="F:catalytic activity"/>
    <property type="evidence" value="ECO:0007669"/>
    <property type="project" value="InterPro"/>
</dbReference>
<dbReference type="SUPFAM" id="SSF53167">
    <property type="entry name" value="Purine and uridine phosphorylases"/>
    <property type="match status" value="1"/>
</dbReference>
<dbReference type="GO" id="GO:0009116">
    <property type="term" value="P:nucleoside metabolic process"/>
    <property type="evidence" value="ECO:0007669"/>
    <property type="project" value="InterPro"/>
</dbReference>
<dbReference type="RefSeq" id="XP_031085692.1">
    <property type="nucleotide sequence ID" value="XM_031219988.1"/>
</dbReference>
<reference evidence="3" key="1">
    <citation type="journal article" date="2016" name="Genome Biol. Evol.">
        <title>Comparative 'omics' of the Fusarium fujikuroi species complex highlights differences in genetic potential and metabolite synthesis.</title>
        <authorList>
            <person name="Niehaus E.-M."/>
            <person name="Muensterkoetter M."/>
            <person name="Proctor R.H."/>
            <person name="Brown D.W."/>
            <person name="Sharon A."/>
            <person name="Idan Y."/>
            <person name="Oren-Young L."/>
            <person name="Sieber C.M."/>
            <person name="Novak O."/>
            <person name="Pencik A."/>
            <person name="Tarkowska D."/>
            <person name="Hromadova K."/>
            <person name="Freeman S."/>
            <person name="Maymon M."/>
            <person name="Elazar M."/>
            <person name="Youssef S.A."/>
            <person name="El-Shabrawy E.S.M."/>
            <person name="Shalaby A.B.A."/>
            <person name="Houterman P."/>
            <person name="Brock N.L."/>
            <person name="Burkhardt I."/>
            <person name="Tsavkelova E.A."/>
            <person name="Dickschat J.S."/>
            <person name="Galuszka P."/>
            <person name="Gueldener U."/>
            <person name="Tudzynski B."/>
        </authorList>
    </citation>
    <scope>NUCLEOTIDE SEQUENCE [LARGE SCALE GENOMIC DNA]</scope>
    <source>
        <strain evidence="3">ET1</strain>
    </source>
</reference>
<accession>A0A1L7VXJ6</accession>